<dbReference type="AlphaFoldDB" id="A0A923N6G4"/>
<keyword evidence="2" id="KW-1185">Reference proteome</keyword>
<protein>
    <recommendedName>
        <fullName evidence="3">STAS/SEC14 domain-containing protein</fullName>
    </recommendedName>
</protein>
<proteinExistence type="predicted"/>
<evidence type="ECO:0000313" key="1">
    <source>
        <dbReference type="EMBL" id="MBC5992607.1"/>
    </source>
</evidence>
<gene>
    <name evidence="1" type="ORF">H8S84_07160</name>
</gene>
<name>A0A923N6G4_9BACT</name>
<accession>A0A923N6G4</accession>
<reference evidence="1" key="1">
    <citation type="submission" date="2020-08" db="EMBL/GenBank/DDBJ databases">
        <title>Pontibacter sp. SD6 16S ribosomal RNA gene Genome sequencing and assembly.</title>
        <authorList>
            <person name="Kang M."/>
        </authorList>
    </citation>
    <scope>NUCLEOTIDE SEQUENCE</scope>
    <source>
        <strain evidence="1">SD6</strain>
    </source>
</reference>
<evidence type="ECO:0008006" key="3">
    <source>
        <dbReference type="Google" id="ProtNLM"/>
    </source>
</evidence>
<organism evidence="1 2">
    <name type="scientific">Pontibacter cellulosilyticus</name>
    <dbReference type="NCBI Taxonomy" id="1720253"/>
    <lineage>
        <taxon>Bacteria</taxon>
        <taxon>Pseudomonadati</taxon>
        <taxon>Bacteroidota</taxon>
        <taxon>Cytophagia</taxon>
        <taxon>Cytophagales</taxon>
        <taxon>Hymenobacteraceae</taxon>
        <taxon>Pontibacter</taxon>
    </lineage>
</organism>
<comment type="caution">
    <text evidence="1">The sequence shown here is derived from an EMBL/GenBank/DDBJ whole genome shotgun (WGS) entry which is preliminary data.</text>
</comment>
<sequence>MSIADNSDTACEEVLQNDYVSVLYDKANTLIIIKWKRQINFEERKELFMWGYQFSIDNRVKNWLIDDEEIFMFTQQEIDWVENIWTELSSVAGIQKLAVYTPDRFHTLSTMTNFTLQAQKNYKRHGHTEHEVFTDYQEALDWLTRKVDHH</sequence>
<dbReference type="EMBL" id="JACRVF010000001">
    <property type="protein sequence ID" value="MBC5992607.1"/>
    <property type="molecule type" value="Genomic_DNA"/>
</dbReference>
<dbReference type="Proteomes" id="UP000603640">
    <property type="component" value="Unassembled WGS sequence"/>
</dbReference>
<evidence type="ECO:0000313" key="2">
    <source>
        <dbReference type="Proteomes" id="UP000603640"/>
    </source>
</evidence>
<dbReference type="RefSeq" id="WP_187066541.1">
    <property type="nucleotide sequence ID" value="NZ_JACRVF010000001.1"/>
</dbReference>